<dbReference type="AlphaFoldDB" id="A0A6I3J9I8"/>
<protein>
    <submittedName>
        <fullName evidence="1">Uncharacterized protein</fullName>
    </submittedName>
</protein>
<proteinExistence type="predicted"/>
<dbReference type="EMBL" id="WLCI01000005">
    <property type="protein sequence ID" value="MTB94510.1"/>
    <property type="molecule type" value="Genomic_DNA"/>
</dbReference>
<comment type="caution">
    <text evidence="1">The sequence shown here is derived from an EMBL/GenBank/DDBJ whole genome shotgun (WGS) entry which is preliminary data.</text>
</comment>
<dbReference type="RefSeq" id="WP_154614315.1">
    <property type="nucleotide sequence ID" value="NZ_CP053660.1"/>
</dbReference>
<organism evidence="1 2">
    <name type="scientific">Nocardioides marmotae</name>
    <dbReference type="NCBI Taxonomy" id="2663857"/>
    <lineage>
        <taxon>Bacteria</taxon>
        <taxon>Bacillati</taxon>
        <taxon>Actinomycetota</taxon>
        <taxon>Actinomycetes</taxon>
        <taxon>Propionibacteriales</taxon>
        <taxon>Nocardioidaceae</taxon>
        <taxon>Nocardioides</taxon>
    </lineage>
</organism>
<gene>
    <name evidence="1" type="ORF">GGQ22_05390</name>
</gene>
<accession>A0A6I3J9I8</accession>
<dbReference type="Proteomes" id="UP000433406">
    <property type="component" value="Unassembled WGS sequence"/>
</dbReference>
<evidence type="ECO:0000313" key="1">
    <source>
        <dbReference type="EMBL" id="MTB94510.1"/>
    </source>
</evidence>
<sequence>MFVRRSPAIVLGLVLSAAALVPAPAVASDGGAAEGVPAPVVAAAGSASSTSDGAGLVPTLSADGTAAKRRKDTQNSFWGNCQDGSRVKLRTTMMTNGEIEVVGVVFSDDDDVWSWRFKHNDDLSFMGEVRAKDADRSLRIVRFMVDLYGPDVVLFRAVNQKTGEACKVEGTA</sequence>
<evidence type="ECO:0000313" key="2">
    <source>
        <dbReference type="Proteomes" id="UP000433406"/>
    </source>
</evidence>
<name>A0A6I3J9I8_9ACTN</name>
<reference evidence="1 2" key="1">
    <citation type="submission" date="2019-10" db="EMBL/GenBank/DDBJ databases">
        <title>Nocardioides novel species isolated from the excrement of Marmot.</title>
        <authorList>
            <person name="Zhang G."/>
        </authorList>
    </citation>
    <scope>NUCLEOTIDE SEQUENCE [LARGE SCALE GENOMIC DNA]</scope>
    <source>
        <strain evidence="2">zg-579</strain>
    </source>
</reference>
<keyword evidence="2" id="KW-1185">Reference proteome</keyword>